<dbReference type="EMBL" id="CM035427">
    <property type="protein sequence ID" value="KAH7307691.1"/>
    <property type="molecule type" value="Genomic_DNA"/>
</dbReference>
<proteinExistence type="predicted"/>
<protein>
    <submittedName>
        <fullName evidence="2">Uncharacterized protein</fullName>
    </submittedName>
</protein>
<organism evidence="2 3">
    <name type="scientific">Ceratopteris richardii</name>
    <name type="common">Triangle waterfern</name>
    <dbReference type="NCBI Taxonomy" id="49495"/>
    <lineage>
        <taxon>Eukaryota</taxon>
        <taxon>Viridiplantae</taxon>
        <taxon>Streptophyta</taxon>
        <taxon>Embryophyta</taxon>
        <taxon>Tracheophyta</taxon>
        <taxon>Polypodiopsida</taxon>
        <taxon>Polypodiidae</taxon>
        <taxon>Polypodiales</taxon>
        <taxon>Pteridineae</taxon>
        <taxon>Pteridaceae</taxon>
        <taxon>Parkerioideae</taxon>
        <taxon>Ceratopteris</taxon>
    </lineage>
</organism>
<keyword evidence="1" id="KW-0812">Transmembrane</keyword>
<keyword evidence="3" id="KW-1185">Reference proteome</keyword>
<name>A0A8T2S909_CERRI</name>
<evidence type="ECO:0000313" key="3">
    <source>
        <dbReference type="Proteomes" id="UP000825935"/>
    </source>
</evidence>
<dbReference type="Proteomes" id="UP000825935">
    <property type="component" value="Chromosome 22"/>
</dbReference>
<dbReference type="PANTHER" id="PTHR11362:SF82">
    <property type="entry name" value="PHOSPHATIDYLETHANOLAMINE-BINDING PROTEIN 4"/>
    <property type="match status" value="1"/>
</dbReference>
<comment type="caution">
    <text evidence="2">The sequence shown here is derived from an EMBL/GenBank/DDBJ whole genome shotgun (WGS) entry which is preliminary data.</text>
</comment>
<evidence type="ECO:0000256" key="1">
    <source>
        <dbReference type="SAM" id="Phobius"/>
    </source>
</evidence>
<dbReference type="InterPro" id="IPR036610">
    <property type="entry name" value="PEBP-like_sf"/>
</dbReference>
<accession>A0A8T2S909</accession>
<keyword evidence="1" id="KW-1133">Transmembrane helix</keyword>
<dbReference type="PANTHER" id="PTHR11362">
    <property type="entry name" value="PHOSPHATIDYLETHANOLAMINE-BINDING PROTEIN"/>
    <property type="match status" value="1"/>
</dbReference>
<dbReference type="AlphaFoldDB" id="A0A8T2S909"/>
<gene>
    <name evidence="2" type="ORF">KP509_22G072500</name>
</gene>
<feature type="transmembrane region" description="Helical" evidence="1">
    <location>
        <begin position="14"/>
        <end position="33"/>
    </location>
</feature>
<reference evidence="2" key="1">
    <citation type="submission" date="2021-08" db="EMBL/GenBank/DDBJ databases">
        <title>WGS assembly of Ceratopteris richardii.</title>
        <authorList>
            <person name="Marchant D.B."/>
            <person name="Chen G."/>
            <person name="Jenkins J."/>
            <person name="Shu S."/>
            <person name="Leebens-Mack J."/>
            <person name="Grimwood J."/>
            <person name="Schmutz J."/>
            <person name="Soltis P."/>
            <person name="Soltis D."/>
            <person name="Chen Z.-H."/>
        </authorList>
    </citation>
    <scope>NUCLEOTIDE SEQUENCE</scope>
    <source>
        <strain evidence="2">Whitten #5841</strain>
        <tissue evidence="2">Leaf</tissue>
    </source>
</reference>
<evidence type="ECO:0000313" key="2">
    <source>
        <dbReference type="EMBL" id="KAH7307691.1"/>
    </source>
</evidence>
<dbReference type="InterPro" id="IPR035810">
    <property type="entry name" value="PEBP_euk"/>
</dbReference>
<dbReference type="SUPFAM" id="SSF49777">
    <property type="entry name" value="PEBP-like"/>
    <property type="match status" value="1"/>
</dbReference>
<dbReference type="Gene3D" id="3.90.280.10">
    <property type="entry name" value="PEBP-like"/>
    <property type="match status" value="1"/>
</dbReference>
<dbReference type="OrthoDB" id="2506647at2759"/>
<sequence length="216" mass="24545">MPCPLIKQNIMQNAACRFAISILWGSLFTSYFLQVSDCEVSLKYSILPKWVDSYNAEPNVTLRVCFSEDRCIKDDDVLSIPDIRDRPDVKMSGNGLDTSASYMMCMLDADANNPHHPVYKPMLHWMVCDLPGDVNPHEDLGICGHTVKPYAHPGQWDSAKDVFGVHRMYTLLFKQERKMGYLDLELGAGSLNMRRFTKQFNLSYPVAGISFHVDTK</sequence>
<dbReference type="CDD" id="cd00866">
    <property type="entry name" value="PEBP_euk"/>
    <property type="match status" value="1"/>
</dbReference>
<keyword evidence="1" id="KW-0472">Membrane</keyword>